<dbReference type="InterPro" id="IPR005111">
    <property type="entry name" value="MoeA_C_domain_IV"/>
</dbReference>
<keyword evidence="8 11" id="KW-0460">Magnesium</keyword>
<keyword evidence="6 11" id="KW-0808">Transferase</keyword>
<dbReference type="GO" id="GO:0005829">
    <property type="term" value="C:cytosol"/>
    <property type="evidence" value="ECO:0007669"/>
    <property type="project" value="TreeGrafter"/>
</dbReference>
<comment type="similarity">
    <text evidence="4 11">Belongs to the MoeA family.</text>
</comment>
<dbReference type="InterPro" id="IPR036425">
    <property type="entry name" value="MoaB/Mog-like_dom_sf"/>
</dbReference>
<evidence type="ECO:0000313" key="14">
    <source>
        <dbReference type="Proteomes" id="UP000501727"/>
    </source>
</evidence>
<dbReference type="InterPro" id="IPR001453">
    <property type="entry name" value="MoaB/Mog_dom"/>
</dbReference>
<evidence type="ECO:0000256" key="6">
    <source>
        <dbReference type="ARBA" id="ARBA00022679"/>
    </source>
</evidence>
<evidence type="ECO:0000259" key="12">
    <source>
        <dbReference type="SMART" id="SM00852"/>
    </source>
</evidence>
<dbReference type="SUPFAM" id="SSF63867">
    <property type="entry name" value="MoeA C-terminal domain-like"/>
    <property type="match status" value="1"/>
</dbReference>
<comment type="cofactor">
    <cofactor evidence="1 11">
        <name>Mg(2+)</name>
        <dbReference type="ChEBI" id="CHEBI:18420"/>
    </cofactor>
</comment>
<evidence type="ECO:0000256" key="5">
    <source>
        <dbReference type="ARBA" id="ARBA00022505"/>
    </source>
</evidence>
<dbReference type="InterPro" id="IPR036135">
    <property type="entry name" value="MoeA_linker/N_sf"/>
</dbReference>
<dbReference type="NCBIfam" id="TIGR00177">
    <property type="entry name" value="molyb_syn"/>
    <property type="match status" value="1"/>
</dbReference>
<dbReference type="EC" id="2.10.1.1" evidence="11"/>
<sequence length="444" mass="46387">MDSVLAVLLWRDGAEHGAAGRKGRTDPVREMIPLEEARALVCGAVEKLPVETVELLDAVGRVVAADQTSDIDVAPFAHSAMDGFALRAAEIAEATEEAPATLRVIAEIGAGDVFEGTIDDGECVRIMTGACLPADADAVVKYEIVGVVEGDGKPGSVVSFAAPTKVGSNIRAAGEEAHAGDVVVEAGDVLTAAGVGFLAGCGVLEVPVYRRPRVAVIATGSELVPPSEVPGPGKIRNSNSYAMAACAREAGAEAVMLPIVQDTFEALRDAVAAAAREYDLVVTTGGAANGDFDFIKPVVAELGELMMTTVNIRPGKAQTFGMVEGTPVFGLPGNPAAAYVGFQLLIRPALRTMQGYRFMDHPVVKARLTADEKNRDPRRIYLRANLTRTAEGYEVTPAKNQSSGLFGPIQKTNCLAVMPEGTAPQPAGSIVDCLLLDIPEEVVL</sequence>
<dbReference type="Gene3D" id="2.40.340.10">
    <property type="entry name" value="MoeA, C-terminal, domain IV"/>
    <property type="match status" value="1"/>
</dbReference>
<keyword evidence="7 11" id="KW-0479">Metal-binding</keyword>
<evidence type="ECO:0000256" key="1">
    <source>
        <dbReference type="ARBA" id="ARBA00001946"/>
    </source>
</evidence>
<dbReference type="InterPro" id="IPR036688">
    <property type="entry name" value="MoeA_C_domain_IV_sf"/>
</dbReference>
<reference evidence="14" key="1">
    <citation type="journal article" date="2020" name="Microbiol. Resour. Announc.">
        <title>Complete Genome Sequence of Adlercreutzia sp. Strain 8CFCBH1, a Potent Producer of Equol, Isolated from Healthy Japanese Feces.</title>
        <authorList>
            <person name="Ogata Y."/>
            <person name="Sakamoto M."/>
            <person name="Ohkuma M."/>
            <person name="Hattori M."/>
            <person name="Suda W."/>
        </authorList>
    </citation>
    <scope>NUCLEOTIDE SEQUENCE [LARGE SCALE GENOMIC DNA]</scope>
    <source>
        <strain evidence="14">8CFCBH1</strain>
    </source>
</reference>
<evidence type="ECO:0000313" key="13">
    <source>
        <dbReference type="EMBL" id="BCA88178.1"/>
    </source>
</evidence>
<evidence type="ECO:0000256" key="8">
    <source>
        <dbReference type="ARBA" id="ARBA00022842"/>
    </source>
</evidence>
<keyword evidence="9 11" id="KW-0501">Molybdenum cofactor biosynthesis</keyword>
<dbReference type="Gene3D" id="3.40.980.10">
    <property type="entry name" value="MoaB/Mog-like domain"/>
    <property type="match status" value="1"/>
</dbReference>
<dbReference type="KEGG" id="ahat:ADCFC_07970"/>
<evidence type="ECO:0000256" key="9">
    <source>
        <dbReference type="ARBA" id="ARBA00023150"/>
    </source>
</evidence>
<dbReference type="SUPFAM" id="SSF63882">
    <property type="entry name" value="MoeA N-terminal region -like"/>
    <property type="match status" value="1"/>
</dbReference>
<dbReference type="SMART" id="SM00852">
    <property type="entry name" value="MoCF_biosynth"/>
    <property type="match status" value="1"/>
</dbReference>
<dbReference type="CDD" id="cd00887">
    <property type="entry name" value="MoeA"/>
    <property type="match status" value="1"/>
</dbReference>
<evidence type="ECO:0000256" key="7">
    <source>
        <dbReference type="ARBA" id="ARBA00022723"/>
    </source>
</evidence>
<proteinExistence type="inferred from homology"/>
<dbReference type="Pfam" id="PF03453">
    <property type="entry name" value="MoeA_N"/>
    <property type="match status" value="1"/>
</dbReference>
<dbReference type="InterPro" id="IPR005110">
    <property type="entry name" value="MoeA_linker/N"/>
</dbReference>
<dbReference type="PANTHER" id="PTHR10192">
    <property type="entry name" value="MOLYBDOPTERIN BIOSYNTHESIS PROTEIN"/>
    <property type="match status" value="1"/>
</dbReference>
<evidence type="ECO:0000256" key="11">
    <source>
        <dbReference type="RuleBase" id="RU365090"/>
    </source>
</evidence>
<dbReference type="Gene3D" id="2.170.190.11">
    <property type="entry name" value="Molybdopterin biosynthesis moea protein, domain 3"/>
    <property type="match status" value="1"/>
</dbReference>
<comment type="function">
    <text evidence="2 11">Catalyzes the insertion of molybdate into adenylated molybdopterin with the concomitant release of AMP.</text>
</comment>
<gene>
    <name evidence="13" type="primary">moeA</name>
    <name evidence="13" type="ORF">ADCFC_06760</name>
</gene>
<keyword evidence="5 11" id="KW-0500">Molybdenum</keyword>
<evidence type="ECO:0000256" key="3">
    <source>
        <dbReference type="ARBA" id="ARBA00005046"/>
    </source>
</evidence>
<comment type="pathway">
    <text evidence="3 11">Cofactor biosynthesis; molybdopterin biosynthesis.</text>
</comment>
<name>A0A6F8SIT0_9ACTN</name>
<comment type="catalytic activity">
    <reaction evidence="10">
        <text>adenylyl-molybdopterin + molybdate = Mo-molybdopterin + AMP + H(+)</text>
        <dbReference type="Rhea" id="RHEA:35047"/>
        <dbReference type="ChEBI" id="CHEBI:15378"/>
        <dbReference type="ChEBI" id="CHEBI:36264"/>
        <dbReference type="ChEBI" id="CHEBI:62727"/>
        <dbReference type="ChEBI" id="CHEBI:71302"/>
        <dbReference type="ChEBI" id="CHEBI:456215"/>
        <dbReference type="EC" id="2.10.1.1"/>
    </reaction>
</comment>
<evidence type="ECO:0000256" key="2">
    <source>
        <dbReference type="ARBA" id="ARBA00002901"/>
    </source>
</evidence>
<accession>A0A6F8SIT0</accession>
<dbReference type="GO" id="GO:0006777">
    <property type="term" value="P:Mo-molybdopterin cofactor biosynthetic process"/>
    <property type="evidence" value="ECO:0007669"/>
    <property type="project" value="UniProtKB-UniRule"/>
</dbReference>
<keyword evidence="14" id="KW-1185">Reference proteome</keyword>
<dbReference type="FunFam" id="3.40.980.10:FF:000004">
    <property type="entry name" value="Molybdopterin molybdenumtransferase"/>
    <property type="match status" value="1"/>
</dbReference>
<evidence type="ECO:0000256" key="10">
    <source>
        <dbReference type="ARBA" id="ARBA00047317"/>
    </source>
</evidence>
<dbReference type="InterPro" id="IPR038987">
    <property type="entry name" value="MoeA-like"/>
</dbReference>
<dbReference type="Pfam" id="PF03454">
    <property type="entry name" value="MoeA_C"/>
    <property type="match status" value="1"/>
</dbReference>
<evidence type="ECO:0000256" key="4">
    <source>
        <dbReference type="ARBA" id="ARBA00010763"/>
    </source>
</evidence>
<dbReference type="Gene3D" id="3.90.105.10">
    <property type="entry name" value="Molybdopterin biosynthesis moea protein, domain 2"/>
    <property type="match status" value="1"/>
</dbReference>
<dbReference type="SUPFAM" id="SSF53218">
    <property type="entry name" value="Molybdenum cofactor biosynthesis proteins"/>
    <property type="match status" value="1"/>
</dbReference>
<dbReference type="Proteomes" id="UP000501727">
    <property type="component" value="Chromosome"/>
</dbReference>
<dbReference type="UniPathway" id="UPA00344"/>
<dbReference type="PANTHER" id="PTHR10192:SF5">
    <property type="entry name" value="GEPHYRIN"/>
    <property type="match status" value="1"/>
</dbReference>
<dbReference type="GO" id="GO:0046872">
    <property type="term" value="F:metal ion binding"/>
    <property type="evidence" value="ECO:0007669"/>
    <property type="project" value="UniProtKB-UniRule"/>
</dbReference>
<feature type="domain" description="MoaB/Mog" evidence="12">
    <location>
        <begin position="215"/>
        <end position="352"/>
    </location>
</feature>
<dbReference type="GO" id="GO:0061599">
    <property type="term" value="F:molybdopterin molybdotransferase activity"/>
    <property type="evidence" value="ECO:0007669"/>
    <property type="project" value="UniProtKB-UniRule"/>
</dbReference>
<dbReference type="NCBIfam" id="NF045515">
    <property type="entry name" value="Glp_gephyrin"/>
    <property type="match status" value="1"/>
</dbReference>
<dbReference type="Pfam" id="PF00994">
    <property type="entry name" value="MoCF_biosynth"/>
    <property type="match status" value="1"/>
</dbReference>
<dbReference type="EMBL" id="AP022829">
    <property type="protein sequence ID" value="BCA88178.1"/>
    <property type="molecule type" value="Genomic_DNA"/>
</dbReference>
<dbReference type="AlphaFoldDB" id="A0A6F8SIT0"/>
<reference evidence="14" key="2">
    <citation type="submission" date="2020-03" db="EMBL/GenBank/DDBJ databases">
        <title>Complete Genome Sequence of Adlercreutzia sp. strain 8CFCBH1 Producing Equol, Isolated from Healthy Japanese Feces.</title>
        <authorList>
            <person name="Ogata Y."/>
            <person name="Sakamoto M."/>
            <person name="Ohkuma M."/>
            <person name="Hattori M."/>
            <person name="Suda W."/>
        </authorList>
    </citation>
    <scope>NUCLEOTIDE SEQUENCE [LARGE SCALE GENOMIC DNA]</scope>
    <source>
        <strain evidence="14">8CFCBH1</strain>
    </source>
</reference>
<protein>
    <recommendedName>
        <fullName evidence="11">Molybdopterin molybdenumtransferase</fullName>
        <ecNumber evidence="11">2.10.1.1</ecNumber>
    </recommendedName>
</protein>
<organism evidence="13 14">
    <name type="scientific">Adlercreutzia hattorii</name>
    <dbReference type="NCBI Taxonomy" id="2707299"/>
    <lineage>
        <taxon>Bacteria</taxon>
        <taxon>Bacillati</taxon>
        <taxon>Actinomycetota</taxon>
        <taxon>Coriobacteriia</taxon>
        <taxon>Eggerthellales</taxon>
        <taxon>Eggerthellaceae</taxon>
        <taxon>Adlercreutzia</taxon>
    </lineage>
</organism>